<accession>A0A1D3L5Z0</accession>
<geneLocation type="plasmid" evidence="2">
    <name>ii</name>
</geneLocation>
<dbReference type="GeneID" id="30413229"/>
<sequence length="71" mass="8001">MRGCKHKDKCKVCKKCSACHAGPFEIDEECEDCLACEKIGRLTFRAPAAVRPQVVHYPSVEMEVINSDFKN</sequence>
<keyword evidence="2" id="KW-1185">Reference proteome</keyword>
<evidence type="ECO:0000313" key="2">
    <source>
        <dbReference type="Proteomes" id="UP000094707"/>
    </source>
</evidence>
<dbReference type="AlphaFoldDB" id="A0A1D3L5Z0"/>
<name>A0A1D3L5Z0_9EURY</name>
<dbReference type="RefSeq" id="WP_071908118.1">
    <property type="nucleotide sequence ID" value="NZ_LT607757.1"/>
</dbReference>
<dbReference type="EMBL" id="LT607757">
    <property type="protein sequence ID" value="SCG86930.1"/>
    <property type="molecule type" value="Genomic_DNA"/>
</dbReference>
<dbReference type="Proteomes" id="UP000094707">
    <property type="component" value="Plasmid II"/>
</dbReference>
<proteinExistence type="predicted"/>
<dbReference type="KEGG" id="mcub:MCBB_PMCBBP0020"/>
<protein>
    <submittedName>
        <fullName evidence="1">Uncharacterized protein</fullName>
    </submittedName>
</protein>
<organism evidence="1 2">
    <name type="scientific">Methanobacterium congolense</name>
    <dbReference type="NCBI Taxonomy" id="118062"/>
    <lineage>
        <taxon>Archaea</taxon>
        <taxon>Methanobacteriati</taxon>
        <taxon>Methanobacteriota</taxon>
        <taxon>Methanomada group</taxon>
        <taxon>Methanobacteria</taxon>
        <taxon>Methanobacteriales</taxon>
        <taxon>Methanobacteriaceae</taxon>
        <taxon>Methanobacterium</taxon>
    </lineage>
</organism>
<evidence type="ECO:0000313" key="1">
    <source>
        <dbReference type="EMBL" id="SCG86930.1"/>
    </source>
</evidence>
<gene>
    <name evidence="1" type="ORF">MCBB_PMCBBP0020</name>
</gene>
<reference evidence="1 2" key="1">
    <citation type="submission" date="2016-08" db="EMBL/GenBank/DDBJ databases">
        <authorList>
            <person name="Seilhamer J.J."/>
        </authorList>
    </citation>
    <scope>NUCLEOTIDE SEQUENCE [LARGE SCALE GENOMIC DNA]</scope>
    <source>
        <strain evidence="1">Buetzberg</strain>
        <plasmid evidence="2">Plasmid ii</plasmid>
    </source>
</reference>